<keyword evidence="2" id="KW-1185">Reference proteome</keyword>
<evidence type="ECO:0000313" key="2">
    <source>
        <dbReference type="Proteomes" id="UP000036681"/>
    </source>
</evidence>
<evidence type="ECO:0000256" key="1">
    <source>
        <dbReference type="SAM" id="MobiDB-lite"/>
    </source>
</evidence>
<dbReference type="AlphaFoldDB" id="A0A0M3ITE2"/>
<organism evidence="2 3">
    <name type="scientific">Ascaris lumbricoides</name>
    <name type="common">Giant roundworm</name>
    <dbReference type="NCBI Taxonomy" id="6252"/>
    <lineage>
        <taxon>Eukaryota</taxon>
        <taxon>Metazoa</taxon>
        <taxon>Ecdysozoa</taxon>
        <taxon>Nematoda</taxon>
        <taxon>Chromadorea</taxon>
        <taxon>Rhabditida</taxon>
        <taxon>Spirurina</taxon>
        <taxon>Ascaridomorpha</taxon>
        <taxon>Ascaridoidea</taxon>
        <taxon>Ascarididae</taxon>
        <taxon>Ascaris</taxon>
    </lineage>
</organism>
<protein>
    <submittedName>
        <fullName evidence="3">Uncharacterized protein</fullName>
    </submittedName>
</protein>
<dbReference type="WBParaSite" id="ALUE_0002202001-mRNA-1">
    <property type="protein sequence ID" value="ALUE_0002202001-mRNA-1"/>
    <property type="gene ID" value="ALUE_0002202001"/>
</dbReference>
<proteinExistence type="predicted"/>
<reference evidence="3" key="1">
    <citation type="submission" date="2017-02" db="UniProtKB">
        <authorList>
            <consortium name="WormBaseParasite"/>
        </authorList>
    </citation>
    <scope>IDENTIFICATION</scope>
</reference>
<feature type="region of interest" description="Disordered" evidence="1">
    <location>
        <begin position="1"/>
        <end position="21"/>
    </location>
</feature>
<dbReference type="Proteomes" id="UP000036681">
    <property type="component" value="Unplaced"/>
</dbReference>
<sequence length="51" mass="6012">MPIRFEKHQLPHKRGGGEGEGNYNRNEINVLEYRLLCFIEILLKMIQTQAI</sequence>
<accession>A0A0M3ITE2</accession>
<evidence type="ECO:0000313" key="3">
    <source>
        <dbReference type="WBParaSite" id="ALUE_0002202001-mRNA-1"/>
    </source>
</evidence>
<name>A0A0M3ITE2_ASCLU</name>